<evidence type="ECO:0000256" key="1">
    <source>
        <dbReference type="ARBA" id="ARBA00022603"/>
    </source>
</evidence>
<dbReference type="Pfam" id="PF00891">
    <property type="entry name" value="Methyltransf_2"/>
    <property type="match status" value="1"/>
</dbReference>
<dbReference type="PANTHER" id="PTHR43712">
    <property type="entry name" value="PUTATIVE (AFU_ORTHOLOGUE AFUA_4G14580)-RELATED"/>
    <property type="match status" value="1"/>
</dbReference>
<dbReference type="Gene3D" id="3.40.50.150">
    <property type="entry name" value="Vaccinia Virus protein VP39"/>
    <property type="match status" value="1"/>
</dbReference>
<dbReference type="AlphaFoldDB" id="A0A1L7WUA3"/>
<evidence type="ECO:0000256" key="4">
    <source>
        <dbReference type="PIRSR" id="PIRSR005739-1"/>
    </source>
</evidence>
<sequence length="396" mass="44400">MSVSETIKAIDASITSLTSNPGALLEPERQQLLAAAKRLQNAVESPVDTIVSITLGTHRGAAVRVAMDMVLFTALLGAEEGGITAKGLGEKTDGDPLLITRLMRFLIPLGFAKELDVDLYVPTPKTGFFATGSPLQASITHLATHSQILVKLADYFRETGYKNPTDTFSGPFQYAFNTKVHYWEWLKTDPVQQAAFNAHMALTRMDRGQHWYEFFPVEERFGNNSPDTPLLIDIGGGLGHDLAEFHSRFPNLPGKLILQDLPAAIEDIKDLSSSIERMKYDFFTPQPVKGARVYYMRTVLHDWPDKQSLEILKNIREAMTKDSVLLLNENFLPEKYVPLFNAEVDLSMMAMFAAEERTEKQWKVLLEEAGLEVVKVWYPSERLDASATLFEAVRKD</sequence>
<reference evidence="6 7" key="1">
    <citation type="submission" date="2016-03" db="EMBL/GenBank/DDBJ databases">
        <authorList>
            <person name="Ploux O."/>
        </authorList>
    </citation>
    <scope>NUCLEOTIDE SEQUENCE [LARGE SCALE GENOMIC DNA]</scope>
    <source>
        <strain evidence="6 7">UAMH 11012</strain>
    </source>
</reference>
<keyword evidence="3" id="KW-0949">S-adenosyl-L-methionine</keyword>
<dbReference type="InterPro" id="IPR036388">
    <property type="entry name" value="WH-like_DNA-bd_sf"/>
</dbReference>
<dbReference type="OrthoDB" id="1535081at2759"/>
<keyword evidence="1 6" id="KW-0489">Methyltransferase</keyword>
<dbReference type="GO" id="GO:0032259">
    <property type="term" value="P:methylation"/>
    <property type="evidence" value="ECO:0007669"/>
    <property type="project" value="UniProtKB-KW"/>
</dbReference>
<accession>A0A1L7WUA3</accession>
<dbReference type="PIRSF" id="PIRSF005739">
    <property type="entry name" value="O-mtase"/>
    <property type="match status" value="1"/>
</dbReference>
<dbReference type="PROSITE" id="PS51683">
    <property type="entry name" value="SAM_OMT_II"/>
    <property type="match status" value="1"/>
</dbReference>
<keyword evidence="7" id="KW-1185">Reference proteome</keyword>
<evidence type="ECO:0000256" key="3">
    <source>
        <dbReference type="ARBA" id="ARBA00022691"/>
    </source>
</evidence>
<dbReference type="Gene3D" id="1.10.10.10">
    <property type="entry name" value="Winged helix-like DNA-binding domain superfamily/Winged helix DNA-binding domain"/>
    <property type="match status" value="1"/>
</dbReference>
<evidence type="ECO:0000259" key="5">
    <source>
        <dbReference type="Pfam" id="PF00891"/>
    </source>
</evidence>
<dbReference type="Proteomes" id="UP000184330">
    <property type="component" value="Unassembled WGS sequence"/>
</dbReference>
<dbReference type="InterPro" id="IPR016461">
    <property type="entry name" value="COMT-like"/>
</dbReference>
<protein>
    <submittedName>
        <fullName evidence="6">Related to O-methyltransferase</fullName>
    </submittedName>
</protein>
<dbReference type="SUPFAM" id="SSF53335">
    <property type="entry name" value="S-adenosyl-L-methionine-dependent methyltransferases"/>
    <property type="match status" value="1"/>
</dbReference>
<dbReference type="InterPro" id="IPR036390">
    <property type="entry name" value="WH_DNA-bd_sf"/>
</dbReference>
<dbReference type="PANTHER" id="PTHR43712:SF11">
    <property type="entry name" value="O-METHYLTRANSFERASE (AFU_ORTHOLOGUE AFUA_2G17820)-RELATED"/>
    <property type="match status" value="1"/>
</dbReference>
<proteinExistence type="predicted"/>
<dbReference type="SUPFAM" id="SSF46785">
    <property type="entry name" value="Winged helix' DNA-binding domain"/>
    <property type="match status" value="1"/>
</dbReference>
<organism evidence="6 7">
    <name type="scientific">Phialocephala subalpina</name>
    <dbReference type="NCBI Taxonomy" id="576137"/>
    <lineage>
        <taxon>Eukaryota</taxon>
        <taxon>Fungi</taxon>
        <taxon>Dikarya</taxon>
        <taxon>Ascomycota</taxon>
        <taxon>Pezizomycotina</taxon>
        <taxon>Leotiomycetes</taxon>
        <taxon>Helotiales</taxon>
        <taxon>Mollisiaceae</taxon>
        <taxon>Phialocephala</taxon>
        <taxon>Phialocephala fortinii species complex</taxon>
    </lineage>
</organism>
<evidence type="ECO:0000256" key="2">
    <source>
        <dbReference type="ARBA" id="ARBA00022679"/>
    </source>
</evidence>
<dbReference type="EMBL" id="FJOG01000008">
    <property type="protein sequence ID" value="CZR56364.1"/>
    <property type="molecule type" value="Genomic_DNA"/>
</dbReference>
<feature type="domain" description="O-methyltransferase C-terminal" evidence="5">
    <location>
        <begin position="170"/>
        <end position="371"/>
    </location>
</feature>
<name>A0A1L7WUA3_9HELO</name>
<gene>
    <name evidence="6" type="ORF">PAC_06252</name>
</gene>
<dbReference type="GO" id="GO:0008171">
    <property type="term" value="F:O-methyltransferase activity"/>
    <property type="evidence" value="ECO:0007669"/>
    <property type="project" value="InterPro"/>
</dbReference>
<keyword evidence="2 6" id="KW-0808">Transferase</keyword>
<feature type="active site" description="Proton acceptor" evidence="4">
    <location>
        <position position="301"/>
    </location>
</feature>
<dbReference type="InterPro" id="IPR001077">
    <property type="entry name" value="COMT_C"/>
</dbReference>
<evidence type="ECO:0000313" key="7">
    <source>
        <dbReference type="Proteomes" id="UP000184330"/>
    </source>
</evidence>
<evidence type="ECO:0000313" key="6">
    <source>
        <dbReference type="EMBL" id="CZR56364.1"/>
    </source>
</evidence>
<dbReference type="InterPro" id="IPR029063">
    <property type="entry name" value="SAM-dependent_MTases_sf"/>
</dbReference>